<dbReference type="OrthoDB" id="7173442at2"/>
<keyword evidence="1" id="KW-0732">Signal</keyword>
<organism evidence="2 3">
    <name type="scientific">Phenylobacterium soli</name>
    <dbReference type="NCBI Taxonomy" id="2170551"/>
    <lineage>
        <taxon>Bacteria</taxon>
        <taxon>Pseudomonadati</taxon>
        <taxon>Pseudomonadota</taxon>
        <taxon>Alphaproteobacteria</taxon>
        <taxon>Caulobacterales</taxon>
        <taxon>Caulobacteraceae</taxon>
        <taxon>Phenylobacterium</taxon>
    </lineage>
</organism>
<evidence type="ECO:0000313" key="2">
    <source>
        <dbReference type="EMBL" id="RAK53642.1"/>
    </source>
</evidence>
<accession>A0A328AFW4</accession>
<name>A0A328AFW4_9CAUL</name>
<evidence type="ECO:0008006" key="4">
    <source>
        <dbReference type="Google" id="ProtNLM"/>
    </source>
</evidence>
<keyword evidence="3" id="KW-1185">Reference proteome</keyword>
<evidence type="ECO:0000313" key="3">
    <source>
        <dbReference type="Proteomes" id="UP000249254"/>
    </source>
</evidence>
<feature type="signal peptide" evidence="1">
    <location>
        <begin position="1"/>
        <end position="21"/>
    </location>
</feature>
<protein>
    <recommendedName>
        <fullName evidence="4">Tat pathway signal protein</fullName>
    </recommendedName>
</protein>
<gene>
    <name evidence="2" type="ORF">DJ017_03420</name>
</gene>
<reference evidence="3" key="1">
    <citation type="submission" date="2018-05" db="EMBL/GenBank/DDBJ databases">
        <authorList>
            <person name="Li X."/>
        </authorList>
    </citation>
    <scope>NUCLEOTIDE SEQUENCE [LARGE SCALE GENOMIC DNA]</scope>
    <source>
        <strain evidence="3">LX32</strain>
    </source>
</reference>
<feature type="chain" id="PRO_5016397317" description="Tat pathway signal protein" evidence="1">
    <location>
        <begin position="22"/>
        <end position="133"/>
    </location>
</feature>
<dbReference type="EMBL" id="QFYQ01000001">
    <property type="protein sequence ID" value="RAK53642.1"/>
    <property type="molecule type" value="Genomic_DNA"/>
</dbReference>
<dbReference type="AlphaFoldDB" id="A0A328AFW4"/>
<dbReference type="RefSeq" id="WP_111527394.1">
    <property type="nucleotide sequence ID" value="NZ_JBHRSG010000005.1"/>
</dbReference>
<evidence type="ECO:0000256" key="1">
    <source>
        <dbReference type="SAM" id="SignalP"/>
    </source>
</evidence>
<dbReference type="Proteomes" id="UP000249254">
    <property type="component" value="Unassembled WGS sequence"/>
</dbReference>
<comment type="caution">
    <text evidence="2">The sequence shown here is derived from an EMBL/GenBank/DDBJ whole genome shotgun (WGS) entry which is preliminary data.</text>
</comment>
<sequence>MRRRDLLPLICLVLAPASALAGEKEDPKKRVGGATYVAMDTLTGATTKANGRRGVLSVECGLDIPDAGLRARAEASLPRLRAAFLQTVMIYAAGLPPNVPPNADFIGRALQREADAALGRPGARLLLGAILVS</sequence>
<proteinExistence type="predicted"/>